<name>A0A4Y7SBW3_COPMI</name>
<dbReference type="Proteomes" id="UP000298030">
    <property type="component" value="Unassembled WGS sequence"/>
</dbReference>
<evidence type="ECO:0008006" key="4">
    <source>
        <dbReference type="Google" id="ProtNLM"/>
    </source>
</evidence>
<comment type="caution">
    <text evidence="1">The sequence shown here is derived from an EMBL/GenBank/DDBJ whole genome shotgun (WGS) entry which is preliminary data.</text>
</comment>
<keyword evidence="3" id="KW-1185">Reference proteome</keyword>
<reference evidence="1 3" key="1">
    <citation type="journal article" date="2019" name="Nat. Ecol. Evol.">
        <title>Megaphylogeny resolves global patterns of mushroom evolution.</title>
        <authorList>
            <person name="Varga T."/>
            <person name="Krizsan K."/>
            <person name="Foldi C."/>
            <person name="Dima B."/>
            <person name="Sanchez-Garcia M."/>
            <person name="Sanchez-Ramirez S."/>
            <person name="Szollosi G.J."/>
            <person name="Szarkandi J.G."/>
            <person name="Papp V."/>
            <person name="Albert L."/>
            <person name="Andreopoulos W."/>
            <person name="Angelini C."/>
            <person name="Antonin V."/>
            <person name="Barry K.W."/>
            <person name="Bougher N.L."/>
            <person name="Buchanan P."/>
            <person name="Buyck B."/>
            <person name="Bense V."/>
            <person name="Catcheside P."/>
            <person name="Chovatia M."/>
            <person name="Cooper J."/>
            <person name="Damon W."/>
            <person name="Desjardin D."/>
            <person name="Finy P."/>
            <person name="Geml J."/>
            <person name="Haridas S."/>
            <person name="Hughes K."/>
            <person name="Justo A."/>
            <person name="Karasinski D."/>
            <person name="Kautmanova I."/>
            <person name="Kiss B."/>
            <person name="Kocsube S."/>
            <person name="Kotiranta H."/>
            <person name="LaButti K.M."/>
            <person name="Lechner B.E."/>
            <person name="Liimatainen K."/>
            <person name="Lipzen A."/>
            <person name="Lukacs Z."/>
            <person name="Mihaltcheva S."/>
            <person name="Morgado L.N."/>
            <person name="Niskanen T."/>
            <person name="Noordeloos M.E."/>
            <person name="Ohm R.A."/>
            <person name="Ortiz-Santana B."/>
            <person name="Ovrebo C."/>
            <person name="Racz N."/>
            <person name="Riley R."/>
            <person name="Savchenko A."/>
            <person name="Shiryaev A."/>
            <person name="Soop K."/>
            <person name="Spirin V."/>
            <person name="Szebenyi C."/>
            <person name="Tomsovsky M."/>
            <person name="Tulloss R.E."/>
            <person name="Uehling J."/>
            <person name="Grigoriev I.V."/>
            <person name="Vagvolgyi C."/>
            <person name="Papp T."/>
            <person name="Martin F.M."/>
            <person name="Miettinen O."/>
            <person name="Hibbett D.S."/>
            <person name="Nagy L.G."/>
        </authorList>
    </citation>
    <scope>NUCLEOTIDE SEQUENCE [LARGE SCALE GENOMIC DNA]</scope>
    <source>
        <strain evidence="1 3">FP101781</strain>
    </source>
</reference>
<dbReference type="EMBL" id="QPFP01000206">
    <property type="protein sequence ID" value="TEB19151.1"/>
    <property type="molecule type" value="Genomic_DNA"/>
</dbReference>
<dbReference type="AlphaFoldDB" id="A0A4Y7SBW3"/>
<accession>A0A4Y7SBW3</accession>
<protein>
    <recommendedName>
        <fullName evidence="4">F-box domain-containing protein</fullName>
    </recommendedName>
</protein>
<evidence type="ECO:0000313" key="1">
    <source>
        <dbReference type="EMBL" id="TEB19151.1"/>
    </source>
</evidence>
<evidence type="ECO:0000313" key="2">
    <source>
        <dbReference type="EMBL" id="TEB34372.1"/>
    </source>
</evidence>
<dbReference type="EMBL" id="QPFP01000010">
    <property type="protein sequence ID" value="TEB34372.1"/>
    <property type="molecule type" value="Genomic_DNA"/>
</dbReference>
<dbReference type="Gene3D" id="3.80.10.10">
    <property type="entry name" value="Ribonuclease Inhibitor"/>
    <property type="match status" value="1"/>
</dbReference>
<organism evidence="1 3">
    <name type="scientific">Coprinellus micaceus</name>
    <name type="common">Glistening ink-cap mushroom</name>
    <name type="synonym">Coprinus micaceus</name>
    <dbReference type="NCBI Taxonomy" id="71717"/>
    <lineage>
        <taxon>Eukaryota</taxon>
        <taxon>Fungi</taxon>
        <taxon>Dikarya</taxon>
        <taxon>Basidiomycota</taxon>
        <taxon>Agaricomycotina</taxon>
        <taxon>Agaricomycetes</taxon>
        <taxon>Agaricomycetidae</taxon>
        <taxon>Agaricales</taxon>
        <taxon>Agaricineae</taxon>
        <taxon>Psathyrellaceae</taxon>
        <taxon>Coprinellus</taxon>
    </lineage>
</organism>
<sequence>MQGLSQTLRVLKLFYTPLEFFRDDIISSNLRFPLLEEFHFNFFTIFRTTDYEDISQKCIAPFINSHSQTLKKLSVANRGVSQQPEYYYEPRRLFEHLTHLPGLAHLSVRLFLLLSDEASLDQLGRFIHAHSGSLSLLELHLYHSNIRPPITMGIGGDPQHELGLADFAPTYSSQTLFAHHIFGQALSSCRGLKTLQCMFLSEEALQSDAAPFLLWFPTIKCADTLTNLFLLYNTLKQDDIIALISSVDLPGLRRLRVKVLAFNMTLFDALSSKLTGLQELTVWAFSLTCTLAAGIQVGWTPVCRLPEYSPFLRELRTRSYAHWESLRDFFIPMIDGGHQQHVTQLGCDMEASIWQSWISEEQVRVAFPQIRRFDGGIRPFEML</sequence>
<evidence type="ECO:0000313" key="3">
    <source>
        <dbReference type="Proteomes" id="UP000298030"/>
    </source>
</evidence>
<proteinExistence type="predicted"/>
<gene>
    <name evidence="1" type="ORF">FA13DRAFT_489682</name>
    <name evidence="2" type="ORF">FA13DRAFT_83161</name>
</gene>
<dbReference type="InterPro" id="IPR032675">
    <property type="entry name" value="LRR_dom_sf"/>
</dbReference>
<dbReference type="SUPFAM" id="SSF52047">
    <property type="entry name" value="RNI-like"/>
    <property type="match status" value="1"/>
</dbReference>
<dbReference type="OrthoDB" id="3039255at2759"/>